<organism evidence="2 4">
    <name type="scientific">Archangium gephyra</name>
    <dbReference type="NCBI Taxonomy" id="48"/>
    <lineage>
        <taxon>Bacteria</taxon>
        <taxon>Pseudomonadati</taxon>
        <taxon>Myxococcota</taxon>
        <taxon>Myxococcia</taxon>
        <taxon>Myxococcales</taxon>
        <taxon>Cystobacterineae</taxon>
        <taxon>Archangiaceae</taxon>
        <taxon>Archangium</taxon>
    </lineage>
</organism>
<reference evidence="3 5" key="2">
    <citation type="submission" date="2018-08" db="EMBL/GenBank/DDBJ databases">
        <title>Genomic Encyclopedia of Archaeal and Bacterial Type Strains, Phase II (KMG-II): from individual species to whole genera.</title>
        <authorList>
            <person name="Goeker M."/>
        </authorList>
    </citation>
    <scope>NUCLEOTIDE SEQUENCE [LARGE SCALE GENOMIC DNA]</scope>
    <source>
        <strain evidence="3 5">DSM 2261</strain>
    </source>
</reference>
<feature type="compositionally biased region" description="Polar residues" evidence="1">
    <location>
        <begin position="43"/>
        <end position="56"/>
    </location>
</feature>
<dbReference type="EMBL" id="QUMU01000002">
    <property type="protein sequence ID" value="REG36400.1"/>
    <property type="molecule type" value="Genomic_DNA"/>
</dbReference>
<gene>
    <name evidence="2" type="ORF">AA314_07346</name>
    <name evidence="3" type="ORF">ATI61_102777</name>
</gene>
<dbReference type="KEGG" id="age:AA314_07346"/>
<dbReference type="Proteomes" id="UP000256345">
    <property type="component" value="Unassembled WGS sequence"/>
</dbReference>
<dbReference type="AlphaFoldDB" id="A0AAC8QEJ6"/>
<dbReference type="RefSeq" id="WP_169800779.1">
    <property type="nucleotide sequence ID" value="NZ_CP011509.1"/>
</dbReference>
<name>A0AAC8QEJ6_9BACT</name>
<feature type="region of interest" description="Disordered" evidence="1">
    <location>
        <begin position="35"/>
        <end position="56"/>
    </location>
</feature>
<reference evidence="2 4" key="1">
    <citation type="submission" date="2015-05" db="EMBL/GenBank/DDBJ databases">
        <title>Genome assembly of Archangium gephyra DSM 2261.</title>
        <authorList>
            <person name="Sharma G."/>
            <person name="Subramanian S."/>
        </authorList>
    </citation>
    <scope>NUCLEOTIDE SEQUENCE [LARGE SCALE GENOMIC DNA]</scope>
    <source>
        <strain evidence="2 4">DSM 2261</strain>
    </source>
</reference>
<evidence type="ECO:0000256" key="1">
    <source>
        <dbReference type="SAM" id="MobiDB-lite"/>
    </source>
</evidence>
<evidence type="ECO:0000313" key="3">
    <source>
        <dbReference type="EMBL" id="REG36400.1"/>
    </source>
</evidence>
<evidence type="ECO:0000313" key="5">
    <source>
        <dbReference type="Proteomes" id="UP000256345"/>
    </source>
</evidence>
<evidence type="ECO:0000313" key="4">
    <source>
        <dbReference type="Proteomes" id="UP000035579"/>
    </source>
</evidence>
<dbReference type="EMBL" id="CP011509">
    <property type="protein sequence ID" value="AKJ05720.1"/>
    <property type="molecule type" value="Genomic_DNA"/>
</dbReference>
<proteinExistence type="predicted"/>
<dbReference type="Proteomes" id="UP000035579">
    <property type="component" value="Chromosome"/>
</dbReference>
<evidence type="ECO:0000313" key="2">
    <source>
        <dbReference type="EMBL" id="AKJ05720.1"/>
    </source>
</evidence>
<protein>
    <submittedName>
        <fullName evidence="2">Uncharacterized protein</fullName>
    </submittedName>
</protein>
<sequence length="56" mass="5928">MNNTLDRWIQRVTLVALLALTAALLTVGVTLYASDSKAGTAGGTSQPHDILTETTR</sequence>
<accession>A0AAC8QEJ6</accession>
<keyword evidence="5" id="KW-1185">Reference proteome</keyword>